<dbReference type="eggNOG" id="COG0268">
    <property type="taxonomic scope" value="Bacteria"/>
</dbReference>
<comment type="function">
    <text evidence="1 8">Binds directly to 16S ribosomal RNA.</text>
</comment>
<evidence type="ECO:0000256" key="3">
    <source>
        <dbReference type="ARBA" id="ARBA00022730"/>
    </source>
</evidence>
<evidence type="ECO:0000256" key="7">
    <source>
        <dbReference type="ARBA" id="ARBA00035136"/>
    </source>
</evidence>
<accession>A0A1L7AG28</accession>
<organism evidence="10 12">
    <name type="scientific">Roseomonas gilardii</name>
    <dbReference type="NCBI Taxonomy" id="257708"/>
    <lineage>
        <taxon>Bacteria</taxon>
        <taxon>Pseudomonadati</taxon>
        <taxon>Pseudomonadota</taxon>
        <taxon>Alphaproteobacteria</taxon>
        <taxon>Acetobacterales</taxon>
        <taxon>Roseomonadaceae</taxon>
        <taxon>Roseomonas</taxon>
    </lineage>
</organism>
<protein>
    <recommendedName>
        <fullName evidence="7 8">Small ribosomal subunit protein bS20</fullName>
    </recommendedName>
</protein>
<dbReference type="InterPro" id="IPR002583">
    <property type="entry name" value="Ribosomal_bS20"/>
</dbReference>
<dbReference type="PANTHER" id="PTHR33398">
    <property type="entry name" value="30S RIBOSOMAL PROTEIN S20"/>
    <property type="match status" value="1"/>
</dbReference>
<dbReference type="RefSeq" id="WP_027280555.1">
    <property type="nucleotide sequence ID" value="NZ_CP015583.1"/>
</dbReference>
<dbReference type="GO" id="GO:0003735">
    <property type="term" value="F:structural constituent of ribosome"/>
    <property type="evidence" value="ECO:0007669"/>
    <property type="project" value="InterPro"/>
</dbReference>
<sequence length="92" mass="10191">MANTPSARKRIRQTEKRNARNTARRSRVRTFLRKLEDALAAGDKTQAQAAFQAFQPEMMRAVTKGVLHANTVGRRLSRLSARVKALGATAQG</sequence>
<dbReference type="EMBL" id="CP015583">
    <property type="protein sequence ID" value="APT57735.1"/>
    <property type="molecule type" value="Genomic_DNA"/>
</dbReference>
<dbReference type="STRING" id="257708.RGI145_12060"/>
<evidence type="ECO:0000256" key="6">
    <source>
        <dbReference type="ARBA" id="ARBA00023274"/>
    </source>
</evidence>
<evidence type="ECO:0000256" key="4">
    <source>
        <dbReference type="ARBA" id="ARBA00022884"/>
    </source>
</evidence>
<dbReference type="NCBIfam" id="TIGR00029">
    <property type="entry name" value="S20"/>
    <property type="match status" value="1"/>
</dbReference>
<evidence type="ECO:0000313" key="10">
    <source>
        <dbReference type="EMBL" id="APT57735.1"/>
    </source>
</evidence>
<evidence type="ECO:0000256" key="8">
    <source>
        <dbReference type="HAMAP-Rule" id="MF_00500"/>
    </source>
</evidence>
<dbReference type="FunFam" id="1.20.58.110:FF:000001">
    <property type="entry name" value="30S ribosomal protein S20"/>
    <property type="match status" value="1"/>
</dbReference>
<reference evidence="10 12" key="1">
    <citation type="submission" date="2016-05" db="EMBL/GenBank/DDBJ databases">
        <title>Complete Genome and Methylome Analysis of Psychrotrophic Bacterial Isolates from Antarctic Lake Untersee.</title>
        <authorList>
            <person name="Fomenkov A."/>
            <person name="Akimov V.N."/>
            <person name="Vasilyeva L.V."/>
            <person name="Andersen D."/>
            <person name="Vincze T."/>
            <person name="Roberts R.J."/>
        </authorList>
    </citation>
    <scope>NUCLEOTIDE SEQUENCE [LARGE SCALE GENOMIC DNA]</scope>
    <source>
        <strain evidence="10 12">U14-5</strain>
    </source>
</reference>
<comment type="similarity">
    <text evidence="2 8">Belongs to the bacterial ribosomal protein bS20 family.</text>
</comment>
<proteinExistence type="inferred from homology"/>
<keyword evidence="5 8" id="KW-0689">Ribosomal protein</keyword>
<evidence type="ECO:0000313" key="13">
    <source>
        <dbReference type="Proteomes" id="UP001258945"/>
    </source>
</evidence>
<dbReference type="Pfam" id="PF01649">
    <property type="entry name" value="Ribosomal_S20p"/>
    <property type="match status" value="1"/>
</dbReference>
<evidence type="ECO:0000256" key="5">
    <source>
        <dbReference type="ARBA" id="ARBA00022980"/>
    </source>
</evidence>
<dbReference type="Proteomes" id="UP000185494">
    <property type="component" value="Chromosome 1"/>
</dbReference>
<keyword evidence="4 8" id="KW-0694">RNA-binding</keyword>
<dbReference type="GO" id="GO:0070181">
    <property type="term" value="F:small ribosomal subunit rRNA binding"/>
    <property type="evidence" value="ECO:0007669"/>
    <property type="project" value="TreeGrafter"/>
</dbReference>
<evidence type="ECO:0000313" key="12">
    <source>
        <dbReference type="Proteomes" id="UP000185494"/>
    </source>
</evidence>
<gene>
    <name evidence="8 11" type="primary">rpsT</name>
    <name evidence="10" type="ORF">RGI145_12060</name>
    <name evidence="11" type="ORF">RQ831_01560</name>
</gene>
<dbReference type="SUPFAM" id="SSF46992">
    <property type="entry name" value="Ribosomal protein S20"/>
    <property type="match status" value="1"/>
</dbReference>
<reference evidence="11 13" key="2">
    <citation type="journal article" date="2019" name="Microb. Pathog.">
        <title>Comparison of VITEK 2, MALDI-TOF MS, 16S rRNA gene sequencing, and whole-genome sequencing for identification of Roseomonas mucosa.</title>
        <authorList>
            <person name="Rudolph W.W."/>
            <person name="Gunzer F."/>
            <person name="Trauth M."/>
            <person name="Bunk B."/>
            <person name="Bigge R."/>
            <person name="Schrottner P."/>
        </authorList>
    </citation>
    <scope>NUCLEOTIDE SEQUENCE [LARGE SCALE GENOMIC DNA]</scope>
    <source>
        <strain evidence="11 13">DSM 103800</strain>
    </source>
</reference>
<keyword evidence="3 8" id="KW-0699">rRNA-binding</keyword>
<dbReference type="AlphaFoldDB" id="A0A1L7AG28"/>
<evidence type="ECO:0000313" key="11">
    <source>
        <dbReference type="EMBL" id="MDT8329718.1"/>
    </source>
</evidence>
<dbReference type="Gene3D" id="1.20.58.110">
    <property type="entry name" value="Ribosomal protein S20"/>
    <property type="match status" value="1"/>
</dbReference>
<evidence type="ECO:0000256" key="1">
    <source>
        <dbReference type="ARBA" id="ARBA00003134"/>
    </source>
</evidence>
<dbReference type="GO" id="GO:0006412">
    <property type="term" value="P:translation"/>
    <property type="evidence" value="ECO:0007669"/>
    <property type="project" value="UniProtKB-UniRule"/>
</dbReference>
<dbReference type="PANTHER" id="PTHR33398:SF1">
    <property type="entry name" value="SMALL RIBOSOMAL SUBUNIT PROTEIN BS20C"/>
    <property type="match status" value="1"/>
</dbReference>
<reference evidence="11" key="3">
    <citation type="submission" date="2023-09" db="EMBL/GenBank/DDBJ databases">
        <authorList>
            <person name="Schober I."/>
            <person name="Bunk B."/>
        </authorList>
    </citation>
    <scope>NUCLEOTIDE SEQUENCE</scope>
    <source>
        <strain evidence="11">DSM 103800</strain>
    </source>
</reference>
<dbReference type="EMBL" id="JAVVDO010000002">
    <property type="protein sequence ID" value="MDT8329718.1"/>
    <property type="molecule type" value="Genomic_DNA"/>
</dbReference>
<evidence type="ECO:0000256" key="9">
    <source>
        <dbReference type="SAM" id="MobiDB-lite"/>
    </source>
</evidence>
<feature type="region of interest" description="Disordered" evidence="9">
    <location>
        <begin position="1"/>
        <end position="27"/>
    </location>
</feature>
<dbReference type="KEGG" id="rgi:RGI145_12060"/>
<dbReference type="HAMAP" id="MF_00500">
    <property type="entry name" value="Ribosomal_bS20"/>
    <property type="match status" value="1"/>
</dbReference>
<dbReference type="InterPro" id="IPR036510">
    <property type="entry name" value="Ribosomal_bS20_sf"/>
</dbReference>
<keyword evidence="13" id="KW-1185">Reference proteome</keyword>
<dbReference type="GO" id="GO:0015935">
    <property type="term" value="C:small ribosomal subunit"/>
    <property type="evidence" value="ECO:0007669"/>
    <property type="project" value="TreeGrafter"/>
</dbReference>
<keyword evidence="6 8" id="KW-0687">Ribonucleoprotein</keyword>
<name>A0A1L7AG28_9PROT</name>
<dbReference type="Proteomes" id="UP001258945">
    <property type="component" value="Unassembled WGS sequence"/>
</dbReference>
<evidence type="ECO:0000256" key="2">
    <source>
        <dbReference type="ARBA" id="ARBA00007634"/>
    </source>
</evidence>